<keyword evidence="3" id="KW-0479">Metal-binding</keyword>
<dbReference type="AlphaFoldDB" id="A0A1C6J1G2"/>
<dbReference type="EC" id="3.2.2.24" evidence="4"/>
<feature type="binding site" evidence="3">
    <location>
        <position position="288"/>
    </location>
    <ligand>
        <name>Mg(2+)</name>
        <dbReference type="ChEBI" id="CHEBI:18420"/>
        <label>1</label>
    </ligand>
</feature>
<feature type="binding site" evidence="3">
    <location>
        <position position="68"/>
    </location>
    <ligand>
        <name>Mg(2+)</name>
        <dbReference type="ChEBI" id="CHEBI:18420"/>
        <label>1</label>
    </ligand>
</feature>
<evidence type="ECO:0000256" key="1">
    <source>
        <dbReference type="ARBA" id="ARBA00010702"/>
    </source>
</evidence>
<dbReference type="SUPFAM" id="SSF101478">
    <property type="entry name" value="ADP-ribosylglycohydrolase"/>
    <property type="match status" value="1"/>
</dbReference>
<protein>
    <submittedName>
        <fullName evidence="4">ADP-ribosyl-[dinitrogen reductase] glycohydrolase</fullName>
        <ecNumber evidence="4">3.2.2.24</ecNumber>
    </submittedName>
</protein>
<dbReference type="PANTHER" id="PTHR16222">
    <property type="entry name" value="ADP-RIBOSYLGLYCOHYDROLASE"/>
    <property type="match status" value="1"/>
</dbReference>
<accession>A0A1C6J1G2</accession>
<dbReference type="EMBL" id="FMHG01000001">
    <property type="protein sequence ID" value="SCJ75869.1"/>
    <property type="molecule type" value="Genomic_DNA"/>
</dbReference>
<feature type="binding site" evidence="3">
    <location>
        <position position="66"/>
    </location>
    <ligand>
        <name>Mg(2+)</name>
        <dbReference type="ChEBI" id="CHEBI:18420"/>
        <label>1</label>
    </ligand>
</feature>
<dbReference type="InterPro" id="IPR005502">
    <property type="entry name" value="Ribosyl_crysJ1"/>
</dbReference>
<sequence length="344" mass="37189">MSEHLNLYDRVLGSIYGVAVGDALGMATSFLTPEQIREQFGDWVDTFHDPEPGHIFHDGLKAGEYTDDTEQTVAIMNSFIKYHKVVPEDIVSEILAWAERVKDKYASPLGPSTERALKSIKAGGSYEDTGKRGNTNGSAMRIAPVGIVHGILGSTLQEMMPDLVLVCKPTHNTPAAIGSAAAIAWGIAKAIQGESDYRALLDEMVTACIEGEKYGEPWVGARVSTRMKWAIDTALHATDDRQTMRELYEMIGGCDLCADSIPLAVGMYALAGGDTIKTLEYCVNCGGDCDTNACMVGAIAGAVGGAGSFRPDWIKTVEEKNPTDYKDYAQKMIEVAGQWEKATF</sequence>
<dbReference type="GO" id="GO:0047407">
    <property type="term" value="F:ADP-ribosyl-[dinitrogen reductase] hydrolase activity"/>
    <property type="evidence" value="ECO:0007669"/>
    <property type="project" value="UniProtKB-EC"/>
</dbReference>
<keyword evidence="4" id="KW-0326">Glycosidase</keyword>
<evidence type="ECO:0000256" key="3">
    <source>
        <dbReference type="PIRSR" id="PIRSR605502-1"/>
    </source>
</evidence>
<evidence type="ECO:0000256" key="2">
    <source>
        <dbReference type="ARBA" id="ARBA00022801"/>
    </source>
</evidence>
<organism evidence="4">
    <name type="scientific">uncultured Anaerotruncus sp</name>
    <dbReference type="NCBI Taxonomy" id="905011"/>
    <lineage>
        <taxon>Bacteria</taxon>
        <taxon>Bacillati</taxon>
        <taxon>Bacillota</taxon>
        <taxon>Clostridia</taxon>
        <taxon>Eubacteriales</taxon>
        <taxon>Oscillospiraceae</taxon>
        <taxon>Anaerotruncus</taxon>
        <taxon>environmental samples</taxon>
    </lineage>
</organism>
<keyword evidence="3" id="KW-0460">Magnesium</keyword>
<feature type="binding site" evidence="3">
    <location>
        <position position="67"/>
    </location>
    <ligand>
        <name>Mg(2+)</name>
        <dbReference type="ChEBI" id="CHEBI:18420"/>
        <label>1</label>
    </ligand>
</feature>
<dbReference type="Gene3D" id="1.10.4080.10">
    <property type="entry name" value="ADP-ribosylation/Crystallin J1"/>
    <property type="match status" value="1"/>
</dbReference>
<comment type="cofactor">
    <cofactor evidence="3">
        <name>Mg(2+)</name>
        <dbReference type="ChEBI" id="CHEBI:18420"/>
    </cofactor>
    <text evidence="3">Binds 2 magnesium ions per subunit.</text>
</comment>
<comment type="similarity">
    <text evidence="1">Belongs to the ADP-ribosylglycohydrolase family.</text>
</comment>
<name>A0A1C6J1G2_9FIRM</name>
<proteinExistence type="inferred from homology"/>
<keyword evidence="2 4" id="KW-0378">Hydrolase</keyword>
<feature type="binding site" evidence="3">
    <location>
        <position position="291"/>
    </location>
    <ligand>
        <name>Mg(2+)</name>
        <dbReference type="ChEBI" id="CHEBI:18420"/>
        <label>1</label>
    </ligand>
</feature>
<reference evidence="4" key="1">
    <citation type="submission" date="2015-09" db="EMBL/GenBank/DDBJ databases">
        <authorList>
            <consortium name="Pathogen Informatics"/>
        </authorList>
    </citation>
    <scope>NUCLEOTIDE SEQUENCE</scope>
    <source>
        <strain evidence="4">2789STDY5834896</strain>
    </source>
</reference>
<gene>
    <name evidence="4" type="primary">draG_2</name>
    <name evidence="4" type="ORF">SAMEA3545359_01840</name>
</gene>
<evidence type="ECO:0000313" key="4">
    <source>
        <dbReference type="EMBL" id="SCJ75869.1"/>
    </source>
</evidence>
<dbReference type="Pfam" id="PF03747">
    <property type="entry name" value="ADP_ribosyl_GH"/>
    <property type="match status" value="1"/>
</dbReference>
<dbReference type="GO" id="GO:0046872">
    <property type="term" value="F:metal ion binding"/>
    <property type="evidence" value="ECO:0007669"/>
    <property type="project" value="UniProtKB-KW"/>
</dbReference>
<dbReference type="PANTHER" id="PTHR16222:SF24">
    <property type="entry name" value="ADP-RIBOSYLHYDROLASE ARH3"/>
    <property type="match status" value="1"/>
</dbReference>
<dbReference type="InterPro" id="IPR050792">
    <property type="entry name" value="ADP-ribosylglycohydrolase"/>
</dbReference>
<feature type="binding site" evidence="3">
    <location>
        <position position="290"/>
    </location>
    <ligand>
        <name>Mg(2+)</name>
        <dbReference type="ChEBI" id="CHEBI:18420"/>
        <label>1</label>
    </ligand>
</feature>
<dbReference type="InterPro" id="IPR036705">
    <property type="entry name" value="Ribosyl_crysJ1_sf"/>
</dbReference>